<dbReference type="STRING" id="84645.A0A498L761"/>
<dbReference type="AlphaFoldDB" id="A0A498L761"/>
<dbReference type="InterPro" id="IPR012674">
    <property type="entry name" value="Calycin"/>
</dbReference>
<keyword evidence="4" id="KW-1185">Reference proteome</keyword>
<gene>
    <name evidence="3" type="ORF">ROHU_013094</name>
</gene>
<evidence type="ECO:0000259" key="2">
    <source>
        <dbReference type="Pfam" id="PF00061"/>
    </source>
</evidence>
<comment type="caution">
    <text evidence="3">The sequence shown here is derived from an EMBL/GenBank/DDBJ whole genome shotgun (WGS) entry which is preliminary data.</text>
</comment>
<dbReference type="Gene3D" id="2.40.128.20">
    <property type="match status" value="2"/>
</dbReference>
<organism evidence="3 4">
    <name type="scientific">Labeo rohita</name>
    <name type="common">Indian major carp</name>
    <name type="synonym">Cyprinus rohita</name>
    <dbReference type="NCBI Taxonomy" id="84645"/>
    <lineage>
        <taxon>Eukaryota</taxon>
        <taxon>Metazoa</taxon>
        <taxon>Chordata</taxon>
        <taxon>Craniata</taxon>
        <taxon>Vertebrata</taxon>
        <taxon>Euteleostomi</taxon>
        <taxon>Actinopterygii</taxon>
        <taxon>Neopterygii</taxon>
        <taxon>Teleostei</taxon>
        <taxon>Ostariophysi</taxon>
        <taxon>Cypriniformes</taxon>
        <taxon>Cyprinidae</taxon>
        <taxon>Labeoninae</taxon>
        <taxon>Labeonini</taxon>
        <taxon>Labeo</taxon>
    </lineage>
</organism>
<keyword evidence="5" id="KW-1267">Proteomics identification</keyword>
<dbReference type="GO" id="GO:0005579">
    <property type="term" value="C:membrane attack complex"/>
    <property type="evidence" value="ECO:0007669"/>
    <property type="project" value="InterPro"/>
</dbReference>
<dbReference type="SUPFAM" id="SSF50814">
    <property type="entry name" value="Lipocalins"/>
    <property type="match status" value="2"/>
</dbReference>
<dbReference type="PRINTS" id="PR01254">
    <property type="entry name" value="PGNDSYNTHASE"/>
</dbReference>
<evidence type="ECO:0000313" key="3">
    <source>
        <dbReference type="EMBL" id="RXN04099.1"/>
    </source>
</evidence>
<name>A0A498L761_LABRO</name>
<evidence type="ECO:0000313" key="4">
    <source>
        <dbReference type="Proteomes" id="UP000290572"/>
    </source>
</evidence>
<feature type="domain" description="Lipocalin/cytosolic fatty-acid binding" evidence="2">
    <location>
        <begin position="182"/>
        <end position="322"/>
    </location>
</feature>
<dbReference type="PANTHER" id="PTHR47304">
    <property type="entry name" value="COMPLEMENT COMPONENT C8 GAMMA CHAIN"/>
    <property type="match status" value="1"/>
</dbReference>
<dbReference type="Proteomes" id="UP000290572">
    <property type="component" value="Unassembled WGS sequence"/>
</dbReference>
<sequence length="330" mass="37915">MIRFWLHLFFVLAWLGFWEPAEARRARFKPIPPKPKKSDAEQAIEKLAPVQNINIDQMSGKWYLLTVASRCKNLLESGFKVESTTVTWTVTGDMVSVSTVRKLNFECWEIKQNYMKTKTPGQLLFKGKRPAENVDIMVLETDYSSYAMVAFKRAGKITMKLYVFASADVMPMTDFDLEQMGGKWYLIGFATNAKWFVSHKDDMKMGTAMMTPTEDGDLDISYTNMKTDGTCWRMTHLAKKTETPGRFLFYSQRWGNDNDMRVVDAKFDEYALVHTIKTKGGVSEILNKFYSRTTEITDDLKEKFRQFSVDTGILEENIVMLPPNGECSVA</sequence>
<dbReference type="PANTHER" id="PTHR47304:SF1">
    <property type="entry name" value="COMPLEMENT COMPONENT C8 GAMMA CHAIN"/>
    <property type="match status" value="1"/>
</dbReference>
<dbReference type="PRINTS" id="PR00179">
    <property type="entry name" value="LIPOCALIN"/>
</dbReference>
<evidence type="ECO:0007829" key="5">
    <source>
        <dbReference type="PeptideAtlas" id="A0A498L761"/>
    </source>
</evidence>
<keyword evidence="1" id="KW-0732">Signal</keyword>
<dbReference type="GO" id="GO:0006956">
    <property type="term" value="P:complement activation"/>
    <property type="evidence" value="ECO:0007669"/>
    <property type="project" value="InterPro"/>
</dbReference>
<accession>A0A498L761</accession>
<protein>
    <submittedName>
        <fullName evidence="3">Lipocalin-like protein</fullName>
    </submittedName>
</protein>
<proteinExistence type="evidence at protein level"/>
<dbReference type="Pfam" id="PF00061">
    <property type="entry name" value="Lipocalin"/>
    <property type="match status" value="2"/>
</dbReference>
<dbReference type="EMBL" id="QBIY01013460">
    <property type="protein sequence ID" value="RXN04099.1"/>
    <property type="molecule type" value="Genomic_DNA"/>
</dbReference>
<dbReference type="InterPro" id="IPR043245">
    <property type="entry name" value="C8G"/>
</dbReference>
<dbReference type="InterPro" id="IPR000566">
    <property type="entry name" value="Lipocln_cytosolic_FA-bd_dom"/>
</dbReference>
<reference evidence="3 4" key="1">
    <citation type="submission" date="2018-03" db="EMBL/GenBank/DDBJ databases">
        <title>Draft genome sequence of Rohu Carp (Labeo rohita).</title>
        <authorList>
            <person name="Das P."/>
            <person name="Kushwaha B."/>
            <person name="Joshi C.G."/>
            <person name="Kumar D."/>
            <person name="Nagpure N.S."/>
            <person name="Sahoo L."/>
            <person name="Das S.P."/>
            <person name="Bit A."/>
            <person name="Patnaik S."/>
            <person name="Meher P.K."/>
            <person name="Jayasankar P."/>
            <person name="Koringa P.G."/>
            <person name="Patel N.V."/>
            <person name="Hinsu A.T."/>
            <person name="Kumar R."/>
            <person name="Pandey M."/>
            <person name="Agarwal S."/>
            <person name="Srivastava S."/>
            <person name="Singh M."/>
            <person name="Iquebal M.A."/>
            <person name="Jaiswal S."/>
            <person name="Angadi U.B."/>
            <person name="Kumar N."/>
            <person name="Raza M."/>
            <person name="Shah T.M."/>
            <person name="Rai A."/>
            <person name="Jena J.K."/>
        </authorList>
    </citation>
    <scope>NUCLEOTIDE SEQUENCE [LARGE SCALE GENOMIC DNA]</scope>
    <source>
        <strain evidence="3">DASCIFA01</strain>
        <tissue evidence="3">Testis</tissue>
    </source>
</reference>
<evidence type="ECO:0000256" key="1">
    <source>
        <dbReference type="SAM" id="SignalP"/>
    </source>
</evidence>
<feature type="domain" description="Lipocalin/cytosolic fatty-acid binding" evidence="2">
    <location>
        <begin position="59"/>
        <end position="162"/>
    </location>
</feature>
<feature type="chain" id="PRO_5019783209" evidence="1">
    <location>
        <begin position="24"/>
        <end position="330"/>
    </location>
</feature>
<feature type="signal peptide" evidence="1">
    <location>
        <begin position="1"/>
        <end position="23"/>
    </location>
</feature>